<dbReference type="Pfam" id="PF00005">
    <property type="entry name" value="ABC_tran"/>
    <property type="match status" value="1"/>
</dbReference>
<dbReference type="InterPro" id="IPR052156">
    <property type="entry name" value="BCAA_Transport_ATP-bd_LivF"/>
</dbReference>
<feature type="region of interest" description="Disordered" evidence="6">
    <location>
        <begin position="1"/>
        <end position="85"/>
    </location>
</feature>
<protein>
    <submittedName>
        <fullName evidence="8">ABC transporter</fullName>
    </submittedName>
</protein>
<dbReference type="Proteomes" id="UP000051335">
    <property type="component" value="Unassembled WGS sequence"/>
</dbReference>
<keyword evidence="2" id="KW-0813">Transport</keyword>
<dbReference type="Gene3D" id="3.40.50.300">
    <property type="entry name" value="P-loop containing nucleotide triphosphate hydrolases"/>
    <property type="match status" value="1"/>
</dbReference>
<sequence>MRRFQGGRQPQFLCRGKPGACGDRAQWRGQDHPARHDLRQDPPECRQHPLQGPATGQHDRVPDHPRWRGPQVSEPVGLRRPHRARKPRHFLAGQARHLQLPVRRKECGAECRNRSDRRNDLSQGPVGTQGRAVVPRPETVAGDRHAVDAAPGTAAARRARRRHERRRAGENRWPAQAHRQGSRDGDHRARYGVREIGGRQGHRPASGQDPGLRLDGSGAERSSRHRRLPGALNMLNVSHLNVYYGDSHVLRDLSLELAAGESLAVMGRNGMGKTTLLRSLVGMLPTRSGSITLAGQELTGSNSYERVAAGVGFVPQGRMIFPYLSVEENILTGMQGAPAAPIPDYIFEYFPVLFEMRRRKGGNLSGGQQQQLAIARALVSNPKVLILDEPTEGIQPSIIKDIAKALNLLKKERGFSLIVSEQVLSFAMAVADRYLIIEKGEFVHSEVRETVDRERILRYLTI</sequence>
<evidence type="ECO:0000256" key="1">
    <source>
        <dbReference type="ARBA" id="ARBA00005417"/>
    </source>
</evidence>
<dbReference type="PANTHER" id="PTHR43820:SF5">
    <property type="entry name" value="HIGH-AFFINITY BRANCHED-CHAIN AMINO ACID TRANSPORT ATP-BINDING PROTEIN"/>
    <property type="match status" value="1"/>
</dbReference>
<dbReference type="PANTHER" id="PTHR43820">
    <property type="entry name" value="HIGH-AFFINITY BRANCHED-CHAIN AMINO ACID TRANSPORT ATP-BINDING PROTEIN LIVF"/>
    <property type="match status" value="1"/>
</dbReference>
<feature type="compositionally biased region" description="Basic and acidic residues" evidence="6">
    <location>
        <begin position="57"/>
        <end position="66"/>
    </location>
</feature>
<evidence type="ECO:0000313" key="9">
    <source>
        <dbReference type="Proteomes" id="UP000051335"/>
    </source>
</evidence>
<reference evidence="8 9" key="1">
    <citation type="submission" date="2015-09" db="EMBL/GenBank/DDBJ databases">
        <title>Genome announcement of multiple Pseudomonas syringae strains.</title>
        <authorList>
            <person name="Thakur S."/>
            <person name="Wang P.W."/>
            <person name="Gong Y."/>
            <person name="Weir B.S."/>
            <person name="Guttman D.S."/>
        </authorList>
    </citation>
    <scope>NUCLEOTIDE SEQUENCE [LARGE SCALE GENOMIC DNA]</scope>
    <source>
        <strain evidence="8 9">ICMP17001</strain>
    </source>
</reference>
<feature type="domain" description="ABC transporter" evidence="7">
    <location>
        <begin position="232"/>
        <end position="460"/>
    </location>
</feature>
<name>A0A0N8R7R8_9PSED</name>
<dbReference type="InterPro" id="IPR003593">
    <property type="entry name" value="AAA+_ATPase"/>
</dbReference>
<organism evidence="8 9">
    <name type="scientific">Pseudomonas syringae pv. coryli</name>
    <dbReference type="NCBI Taxonomy" id="317659"/>
    <lineage>
        <taxon>Bacteria</taxon>
        <taxon>Pseudomonadati</taxon>
        <taxon>Pseudomonadota</taxon>
        <taxon>Gammaproteobacteria</taxon>
        <taxon>Pseudomonadales</taxon>
        <taxon>Pseudomonadaceae</taxon>
        <taxon>Pseudomonas</taxon>
    </lineage>
</organism>
<accession>A0A0N8R7R8</accession>
<dbReference type="InterPro" id="IPR017780">
    <property type="entry name" value="ABC_transptr_urea_ATP-bd_UrtE"/>
</dbReference>
<evidence type="ECO:0000313" key="8">
    <source>
        <dbReference type="EMBL" id="KPX01551.1"/>
    </source>
</evidence>
<proteinExistence type="inferred from homology"/>
<evidence type="ECO:0000256" key="3">
    <source>
        <dbReference type="ARBA" id="ARBA00022741"/>
    </source>
</evidence>
<comment type="caution">
    <text evidence="8">The sequence shown here is derived from an EMBL/GenBank/DDBJ whole genome shotgun (WGS) entry which is preliminary data.</text>
</comment>
<dbReference type="CDD" id="cd03224">
    <property type="entry name" value="ABC_TM1139_LivF_branched"/>
    <property type="match status" value="1"/>
</dbReference>
<dbReference type="SMART" id="SM00382">
    <property type="entry name" value="AAA"/>
    <property type="match status" value="1"/>
</dbReference>
<comment type="similarity">
    <text evidence="1">Belongs to the ABC transporter superfamily.</text>
</comment>
<keyword evidence="5" id="KW-0029">Amino-acid transport</keyword>
<keyword evidence="9" id="KW-1185">Reference proteome</keyword>
<evidence type="ECO:0000256" key="4">
    <source>
        <dbReference type="ARBA" id="ARBA00022840"/>
    </source>
</evidence>
<dbReference type="InterPro" id="IPR027417">
    <property type="entry name" value="P-loop_NTPase"/>
</dbReference>
<evidence type="ECO:0000256" key="6">
    <source>
        <dbReference type="SAM" id="MobiDB-lite"/>
    </source>
</evidence>
<evidence type="ECO:0000259" key="7">
    <source>
        <dbReference type="PROSITE" id="PS50893"/>
    </source>
</evidence>
<feature type="region of interest" description="Disordered" evidence="6">
    <location>
        <begin position="109"/>
        <end position="225"/>
    </location>
</feature>
<feature type="compositionally biased region" description="Basic residues" evidence="6">
    <location>
        <begin position="157"/>
        <end position="166"/>
    </location>
</feature>
<dbReference type="InterPro" id="IPR003439">
    <property type="entry name" value="ABC_transporter-like_ATP-bd"/>
</dbReference>
<dbReference type="GO" id="GO:0015807">
    <property type="term" value="P:L-amino acid transport"/>
    <property type="evidence" value="ECO:0007669"/>
    <property type="project" value="TreeGrafter"/>
</dbReference>
<dbReference type="GO" id="GO:0005524">
    <property type="term" value="F:ATP binding"/>
    <property type="evidence" value="ECO:0007669"/>
    <property type="project" value="UniProtKB-KW"/>
</dbReference>
<feature type="compositionally biased region" description="Basic and acidic residues" evidence="6">
    <location>
        <begin position="109"/>
        <end position="120"/>
    </location>
</feature>
<evidence type="ECO:0000256" key="5">
    <source>
        <dbReference type="ARBA" id="ARBA00022970"/>
    </source>
</evidence>
<dbReference type="AlphaFoldDB" id="A0A0N8R7R8"/>
<dbReference type="GO" id="GO:0015658">
    <property type="term" value="F:branched-chain amino acid transmembrane transporter activity"/>
    <property type="evidence" value="ECO:0007669"/>
    <property type="project" value="TreeGrafter"/>
</dbReference>
<gene>
    <name evidence="8" type="ORF">ALO75_05250</name>
</gene>
<feature type="compositionally biased region" description="Basic and acidic residues" evidence="6">
    <location>
        <begin position="25"/>
        <end position="47"/>
    </location>
</feature>
<dbReference type="GO" id="GO:0016887">
    <property type="term" value="F:ATP hydrolysis activity"/>
    <property type="evidence" value="ECO:0007669"/>
    <property type="project" value="InterPro"/>
</dbReference>
<keyword evidence="4" id="KW-0067">ATP-binding</keyword>
<dbReference type="PATRIC" id="fig|317659.3.peg.5912"/>
<keyword evidence="3" id="KW-0547">Nucleotide-binding</keyword>
<feature type="compositionally biased region" description="Basic and acidic residues" evidence="6">
    <location>
        <begin position="181"/>
        <end position="197"/>
    </location>
</feature>
<dbReference type="NCBIfam" id="TIGR03410">
    <property type="entry name" value="urea_trans_UrtE"/>
    <property type="match status" value="1"/>
</dbReference>
<dbReference type="EMBL" id="LJQC01000392">
    <property type="protein sequence ID" value="KPX01551.1"/>
    <property type="molecule type" value="Genomic_DNA"/>
</dbReference>
<dbReference type="PROSITE" id="PS50893">
    <property type="entry name" value="ABC_TRANSPORTER_2"/>
    <property type="match status" value="1"/>
</dbReference>
<evidence type="ECO:0000256" key="2">
    <source>
        <dbReference type="ARBA" id="ARBA00022448"/>
    </source>
</evidence>
<dbReference type="SUPFAM" id="SSF52540">
    <property type="entry name" value="P-loop containing nucleoside triphosphate hydrolases"/>
    <property type="match status" value="1"/>
</dbReference>